<feature type="domain" description="GH26" evidence="5">
    <location>
        <begin position="49"/>
        <end position="382"/>
    </location>
</feature>
<protein>
    <submittedName>
        <fullName evidence="6">Glycosyl hydrolase</fullName>
    </submittedName>
</protein>
<dbReference type="Pfam" id="PF02156">
    <property type="entry name" value="Glyco_hydro_26"/>
    <property type="match status" value="1"/>
</dbReference>
<evidence type="ECO:0000256" key="1">
    <source>
        <dbReference type="ARBA" id="ARBA00007754"/>
    </source>
</evidence>
<feature type="active site" description="Nucleophile" evidence="4">
    <location>
        <position position="307"/>
    </location>
</feature>
<evidence type="ECO:0000256" key="3">
    <source>
        <dbReference type="ARBA" id="ARBA00023295"/>
    </source>
</evidence>
<dbReference type="EMBL" id="BAABDT010000004">
    <property type="protein sequence ID" value="GAA3738321.1"/>
    <property type="molecule type" value="Genomic_DNA"/>
</dbReference>
<evidence type="ECO:0000259" key="5">
    <source>
        <dbReference type="PROSITE" id="PS51764"/>
    </source>
</evidence>
<evidence type="ECO:0000313" key="7">
    <source>
        <dbReference type="Proteomes" id="UP001501367"/>
    </source>
</evidence>
<accession>A0ABP7FFG0</accession>
<dbReference type="InterPro" id="IPR017853">
    <property type="entry name" value="GH"/>
</dbReference>
<evidence type="ECO:0000256" key="4">
    <source>
        <dbReference type="PROSITE-ProRule" id="PRU01100"/>
    </source>
</evidence>
<dbReference type="PANTHER" id="PTHR40079">
    <property type="entry name" value="MANNAN ENDO-1,4-BETA-MANNOSIDASE E-RELATED"/>
    <property type="match status" value="1"/>
</dbReference>
<reference evidence="7" key="1">
    <citation type="journal article" date="2019" name="Int. J. Syst. Evol. Microbiol.">
        <title>The Global Catalogue of Microorganisms (GCM) 10K type strain sequencing project: providing services to taxonomists for standard genome sequencing and annotation.</title>
        <authorList>
            <consortium name="The Broad Institute Genomics Platform"/>
            <consortium name="The Broad Institute Genome Sequencing Center for Infectious Disease"/>
            <person name="Wu L."/>
            <person name="Ma J."/>
        </authorList>
    </citation>
    <scope>NUCLEOTIDE SEQUENCE [LARGE SCALE GENOMIC DNA]</scope>
    <source>
        <strain evidence="7">JCM 17336</strain>
    </source>
</reference>
<keyword evidence="7" id="KW-1185">Reference proteome</keyword>
<keyword evidence="3 4" id="KW-0326">Glycosidase</keyword>
<sequence>MMKSLYTILVAMSLSFVGCSSDDKNDSGGNEPEVPTSVELKLSDPNATAETKALYSNLWRIQEKGTMFGHHDDLLYGRNWMTEQGRSDIKDVCGDYPGVFSVDLAEIMDDRSATSTLNNDRIRVIKEARERGEVITACCHLNNPLTGGDSWDNSNNTVAKEILTDGSATNLKFNSWLDKLADFATNLKDKNGKLIPIVFRPFHEHTQAWSWWGSSATTQVEFISLWKYTIDYLKNKKGVHSFIYAISPQLDSQGTVDNFLFRWPGDNYVDFIGWDSYHGTNTSAFSTNLRNLATLSQQKLKPCGVTETGVEGIVKNGAPYDTYWTNEISIPLTGKKVSMVVMWRNKYDPSHEGNHFYAPFEGHSSAANFKLLYASPNMIFSKKLPDMYTLAANTTVK</sequence>
<evidence type="ECO:0000313" key="6">
    <source>
        <dbReference type="EMBL" id="GAA3738321.1"/>
    </source>
</evidence>
<keyword evidence="2 4" id="KW-0378">Hydrolase</keyword>
<dbReference type="RefSeq" id="WP_345158526.1">
    <property type="nucleotide sequence ID" value="NZ_BAABDT010000004.1"/>
</dbReference>
<comment type="caution">
    <text evidence="6">The sequence shown here is derived from an EMBL/GenBank/DDBJ whole genome shotgun (WGS) entry which is preliminary data.</text>
</comment>
<evidence type="ECO:0000256" key="2">
    <source>
        <dbReference type="ARBA" id="ARBA00022801"/>
    </source>
</evidence>
<dbReference type="SUPFAM" id="SSF51445">
    <property type="entry name" value="(Trans)glycosidases"/>
    <property type="match status" value="1"/>
</dbReference>
<name>A0ABP7FFG0_9FLAO</name>
<dbReference type="Gene3D" id="3.20.20.80">
    <property type="entry name" value="Glycosidases"/>
    <property type="match status" value="1"/>
</dbReference>
<dbReference type="PROSITE" id="PS51257">
    <property type="entry name" value="PROKAR_LIPOPROTEIN"/>
    <property type="match status" value="1"/>
</dbReference>
<dbReference type="InterPro" id="IPR000805">
    <property type="entry name" value="Glyco_hydro_26"/>
</dbReference>
<gene>
    <name evidence="6" type="ORF">GCM10022422_22150</name>
</gene>
<dbReference type="Proteomes" id="UP001501367">
    <property type="component" value="Unassembled WGS sequence"/>
</dbReference>
<feature type="active site" description="Proton donor" evidence="4">
    <location>
        <position position="204"/>
    </location>
</feature>
<organism evidence="6 7">
    <name type="scientific">Flavobacterium ginsengisoli</name>
    <dbReference type="NCBI Taxonomy" id="871694"/>
    <lineage>
        <taxon>Bacteria</taxon>
        <taxon>Pseudomonadati</taxon>
        <taxon>Bacteroidota</taxon>
        <taxon>Flavobacteriia</taxon>
        <taxon>Flavobacteriales</taxon>
        <taxon>Flavobacteriaceae</taxon>
        <taxon>Flavobacterium</taxon>
    </lineage>
</organism>
<dbReference type="PANTHER" id="PTHR40079:SF4">
    <property type="entry name" value="GH26 DOMAIN-CONTAINING PROTEIN-RELATED"/>
    <property type="match status" value="1"/>
</dbReference>
<dbReference type="PROSITE" id="PS51764">
    <property type="entry name" value="GH26"/>
    <property type="match status" value="1"/>
</dbReference>
<dbReference type="GO" id="GO:0016787">
    <property type="term" value="F:hydrolase activity"/>
    <property type="evidence" value="ECO:0007669"/>
    <property type="project" value="UniProtKB-KW"/>
</dbReference>
<proteinExistence type="inferred from homology"/>
<dbReference type="InterPro" id="IPR022790">
    <property type="entry name" value="GH26_dom"/>
</dbReference>
<dbReference type="PRINTS" id="PR00739">
    <property type="entry name" value="GLHYDRLASE26"/>
</dbReference>
<comment type="similarity">
    <text evidence="1 4">Belongs to the glycosyl hydrolase 26 family.</text>
</comment>